<accession>F7YTV6</accession>
<evidence type="ECO:0000256" key="2">
    <source>
        <dbReference type="ARBA" id="ARBA00022801"/>
    </source>
</evidence>
<dbReference type="PANTHER" id="PTHR43808:SF9">
    <property type="entry name" value="BLL0789 PROTEIN"/>
    <property type="match status" value="1"/>
</dbReference>
<dbReference type="STRING" id="688269.Theth_1339"/>
<dbReference type="eggNOG" id="COG0624">
    <property type="taxonomic scope" value="Bacteria"/>
</dbReference>
<dbReference type="GO" id="GO:0016787">
    <property type="term" value="F:hydrolase activity"/>
    <property type="evidence" value="ECO:0007669"/>
    <property type="project" value="UniProtKB-KW"/>
</dbReference>
<dbReference type="PATRIC" id="fig|688269.3.peg.1378"/>
<gene>
    <name evidence="4" type="ORF">Theth_1339</name>
</gene>
<keyword evidence="1" id="KW-0479">Metal-binding</keyword>
<dbReference type="HOGENOM" id="CLU_021802_7_0_0"/>
<dbReference type="OrthoDB" id="9783294at2"/>
<dbReference type="InterPro" id="IPR011650">
    <property type="entry name" value="Peptidase_M20_dimer"/>
</dbReference>
<feature type="domain" description="Peptidase M20 dimerisation" evidence="3">
    <location>
        <begin position="162"/>
        <end position="261"/>
    </location>
</feature>
<keyword evidence="2" id="KW-0378">Hydrolase</keyword>
<dbReference type="InterPro" id="IPR050072">
    <property type="entry name" value="Peptidase_M20A"/>
</dbReference>
<dbReference type="Pfam" id="PF07687">
    <property type="entry name" value="M20_dimer"/>
    <property type="match status" value="1"/>
</dbReference>
<dbReference type="EMBL" id="CP002351">
    <property type="protein sequence ID" value="AEH51403.1"/>
    <property type="molecule type" value="Genomic_DNA"/>
</dbReference>
<dbReference type="SUPFAM" id="SSF55031">
    <property type="entry name" value="Bacterial exopeptidase dimerisation domain"/>
    <property type="match status" value="1"/>
</dbReference>
<organism evidence="4 5">
    <name type="scientific">Pseudothermotoga thermarum DSM 5069</name>
    <dbReference type="NCBI Taxonomy" id="688269"/>
    <lineage>
        <taxon>Bacteria</taxon>
        <taxon>Thermotogati</taxon>
        <taxon>Thermotogota</taxon>
        <taxon>Thermotogae</taxon>
        <taxon>Thermotogales</taxon>
        <taxon>Thermotogaceae</taxon>
        <taxon>Pseudothermotoga</taxon>
    </lineage>
</organism>
<dbReference type="RefSeq" id="WP_013932619.1">
    <property type="nucleotide sequence ID" value="NC_015707.1"/>
</dbReference>
<keyword evidence="5" id="KW-1185">Reference proteome</keyword>
<dbReference type="SUPFAM" id="SSF53187">
    <property type="entry name" value="Zn-dependent exopeptidases"/>
    <property type="match status" value="1"/>
</dbReference>
<dbReference type="PANTHER" id="PTHR43808">
    <property type="entry name" value="ACETYLORNITHINE DEACETYLASE"/>
    <property type="match status" value="1"/>
</dbReference>
<dbReference type="GO" id="GO:0046872">
    <property type="term" value="F:metal ion binding"/>
    <property type="evidence" value="ECO:0007669"/>
    <property type="project" value="UniProtKB-KW"/>
</dbReference>
<dbReference type="KEGG" id="tta:Theth_1339"/>
<protein>
    <submittedName>
        <fullName evidence="4">Peptidase dimerization domain protein</fullName>
    </submittedName>
</protein>
<dbReference type="Proteomes" id="UP000006804">
    <property type="component" value="Chromosome"/>
</dbReference>
<dbReference type="Gene3D" id="3.40.630.10">
    <property type="entry name" value="Zn peptidases"/>
    <property type="match status" value="1"/>
</dbReference>
<evidence type="ECO:0000259" key="3">
    <source>
        <dbReference type="Pfam" id="PF07687"/>
    </source>
</evidence>
<dbReference type="Gene3D" id="3.30.70.360">
    <property type="match status" value="1"/>
</dbReference>
<proteinExistence type="predicted"/>
<dbReference type="AlphaFoldDB" id="F7YTV6"/>
<evidence type="ECO:0000256" key="1">
    <source>
        <dbReference type="ARBA" id="ARBA00022723"/>
    </source>
</evidence>
<sequence length="360" mass="39688">MEKRLIELYERLVNTDTGFDIDYSTKLARTSFVVDELRKLGFSAHQEEAAHVAILGEPPYITLIGHLDTVFKEGESSKRPFKVVDSIAYGPGVADMKGGIIVLLKVAEEAVKSGVKNLCIIMNVDEELGSKASRKTFYAYAEKSLCCLSFEPGGENGSLILTRKGIVPTNLYVKGIKGHAARLHEGANAILEAARKIDQIYSLNGKFGSVTLNPTLINGGEKSNITPDSCKVYFDIRYLERNDFEKCKLALEKICSETTVPGTSCQIEFEESRPSMTLHPKMKEAVEKVLNKLGINVEFEHSSGGADSAFFSQANVPTLDGLGICGGKFHSEQEFALLDTFEPRVKIALELIRYFSEVKE</sequence>
<evidence type="ECO:0000313" key="4">
    <source>
        <dbReference type="EMBL" id="AEH51403.1"/>
    </source>
</evidence>
<evidence type="ECO:0000313" key="5">
    <source>
        <dbReference type="Proteomes" id="UP000006804"/>
    </source>
</evidence>
<dbReference type="InterPro" id="IPR036264">
    <property type="entry name" value="Bact_exopeptidase_dim_dom"/>
</dbReference>
<name>F7YTV6_9THEM</name>
<reference evidence="4 5" key="1">
    <citation type="submission" date="2010-11" db="EMBL/GenBank/DDBJ databases">
        <title>The complete genome of Thermotoga thermarum DSM 5069.</title>
        <authorList>
            <consortium name="US DOE Joint Genome Institute (JGI-PGF)"/>
            <person name="Lucas S."/>
            <person name="Copeland A."/>
            <person name="Lapidus A."/>
            <person name="Bruce D."/>
            <person name="Goodwin L."/>
            <person name="Pitluck S."/>
            <person name="Kyrpides N."/>
            <person name="Mavromatis K."/>
            <person name="Ivanova N."/>
            <person name="Zeytun A."/>
            <person name="Brettin T."/>
            <person name="Detter J.C."/>
            <person name="Tapia R."/>
            <person name="Han C."/>
            <person name="Land M."/>
            <person name="Hauser L."/>
            <person name="Markowitz V."/>
            <person name="Cheng J.-F."/>
            <person name="Hugenholtz P."/>
            <person name="Woyke T."/>
            <person name="Wu D."/>
            <person name="Spring S."/>
            <person name="Schroeder M."/>
            <person name="Brambilla E."/>
            <person name="Klenk H.-P."/>
            <person name="Eisen J.A."/>
        </authorList>
    </citation>
    <scope>NUCLEOTIDE SEQUENCE [LARGE SCALE GENOMIC DNA]</scope>
    <source>
        <strain evidence="4 5">DSM 5069</strain>
    </source>
</reference>
<dbReference type="Pfam" id="PF01546">
    <property type="entry name" value="Peptidase_M20"/>
    <property type="match status" value="1"/>
</dbReference>
<dbReference type="InterPro" id="IPR002933">
    <property type="entry name" value="Peptidase_M20"/>
</dbReference>